<reference evidence="4" key="1">
    <citation type="submission" date="2021-03" db="EMBL/GenBank/DDBJ databases">
        <authorList>
            <consortium name="Genoscope - CEA"/>
            <person name="William W."/>
        </authorList>
    </citation>
    <scope>NUCLEOTIDE SEQUENCE</scope>
    <source>
        <strain evidence="4">Doubled-haploid Pahang</strain>
    </source>
</reference>
<evidence type="ECO:0000256" key="1">
    <source>
        <dbReference type="ARBA" id="ARBA00022737"/>
    </source>
</evidence>
<accession>A0A8D7B0T1</accession>
<name>A0A8D7B0T1_MUSAM</name>
<protein>
    <submittedName>
        <fullName evidence="4">(wild Malaysian banana) hypothetical protein</fullName>
    </submittedName>
</protein>
<dbReference type="SUPFAM" id="SSF47769">
    <property type="entry name" value="SAM/Pointed domain"/>
    <property type="match status" value="1"/>
</dbReference>
<evidence type="ECO:0000256" key="2">
    <source>
        <dbReference type="SAM" id="MobiDB-lite"/>
    </source>
</evidence>
<dbReference type="AlphaFoldDB" id="A0A8D7B0T1"/>
<feature type="compositionally biased region" description="Basic and acidic residues" evidence="2">
    <location>
        <begin position="94"/>
        <end position="104"/>
    </location>
</feature>
<dbReference type="Gene3D" id="1.10.150.50">
    <property type="entry name" value="Transcription Factor, Ets-1"/>
    <property type="match status" value="1"/>
</dbReference>
<gene>
    <name evidence="4" type="ORF">GSMUA_304150.1</name>
</gene>
<sequence>LSEDNFDSLFRNLMDLSNSVAEHEEVEKEWVIVKKQRIVILIPPPSPVDQPESPEANSTKSTKIIRRSSGNPKKRGRRLSNSRSYKPTATISKGESHIEVELKPSAKPSENGTQTDGERLGYQRSLQNLVSPVAIGTTDNIQHHASRMPLMQHAPLTHELINGNCMVYSKMQTFMFSRKTGGIPRLPIGMSKVANWRLRALNLERKLQILGGLRTWLVSVGLGQFIHIFEKEKVGIYQLVNLTMSKLKDMGADAVGPRRKLIHAIECLCNPYYTEECSN</sequence>
<dbReference type="CDD" id="cd09487">
    <property type="entry name" value="SAM_superfamily"/>
    <property type="match status" value="1"/>
</dbReference>
<dbReference type="PROSITE" id="PS50105">
    <property type="entry name" value="SAM_DOMAIN"/>
    <property type="match status" value="1"/>
</dbReference>
<organism evidence="4">
    <name type="scientific">Musa acuminata subsp. malaccensis</name>
    <name type="common">Wild banana</name>
    <name type="synonym">Musa malaccensis</name>
    <dbReference type="NCBI Taxonomy" id="214687"/>
    <lineage>
        <taxon>Eukaryota</taxon>
        <taxon>Viridiplantae</taxon>
        <taxon>Streptophyta</taxon>
        <taxon>Embryophyta</taxon>
        <taxon>Tracheophyta</taxon>
        <taxon>Spermatophyta</taxon>
        <taxon>Magnoliopsida</taxon>
        <taxon>Liliopsida</taxon>
        <taxon>Zingiberales</taxon>
        <taxon>Musaceae</taxon>
        <taxon>Musa</taxon>
    </lineage>
</organism>
<feature type="region of interest" description="Disordered" evidence="2">
    <location>
        <begin position="43"/>
        <end position="117"/>
    </location>
</feature>
<dbReference type="InterPro" id="IPR001660">
    <property type="entry name" value="SAM"/>
</dbReference>
<dbReference type="SMART" id="SM00454">
    <property type="entry name" value="SAM"/>
    <property type="match status" value="1"/>
</dbReference>
<keyword evidence="1" id="KW-0677">Repeat</keyword>
<proteinExistence type="predicted"/>
<feature type="non-terminal residue" evidence="4">
    <location>
        <position position="1"/>
    </location>
</feature>
<dbReference type="Pfam" id="PF07647">
    <property type="entry name" value="SAM_2"/>
    <property type="match status" value="1"/>
</dbReference>
<dbReference type="PANTHER" id="PTHR10627">
    <property type="entry name" value="SCP160"/>
    <property type="match status" value="1"/>
</dbReference>
<feature type="compositionally biased region" description="Polar residues" evidence="2">
    <location>
        <begin position="81"/>
        <end position="93"/>
    </location>
</feature>
<dbReference type="PANTHER" id="PTHR10627:SF68">
    <property type="entry name" value="F26K24.15 PROTEIN-RELATED"/>
    <property type="match status" value="1"/>
</dbReference>
<dbReference type="EMBL" id="HG996466">
    <property type="protein sequence ID" value="CAG1860119.1"/>
    <property type="molecule type" value="Genomic_DNA"/>
</dbReference>
<evidence type="ECO:0000259" key="3">
    <source>
        <dbReference type="PROSITE" id="PS50105"/>
    </source>
</evidence>
<dbReference type="InterPro" id="IPR013761">
    <property type="entry name" value="SAM/pointed_sf"/>
</dbReference>
<evidence type="ECO:0000313" key="4">
    <source>
        <dbReference type="EMBL" id="CAG1860119.1"/>
    </source>
</evidence>
<feature type="domain" description="SAM" evidence="3">
    <location>
        <begin position="216"/>
        <end position="271"/>
    </location>
</feature>